<evidence type="ECO:0000256" key="2">
    <source>
        <dbReference type="PROSITE-ProRule" id="PRU00703"/>
    </source>
</evidence>
<dbReference type="RefSeq" id="WP_008826529.1">
    <property type="nucleotide sequence ID" value="NZ_AFNU02000001.1"/>
</dbReference>
<reference evidence="4 5" key="2">
    <citation type="journal article" date="2013" name="PLoS ONE">
        <title>INDIGO - INtegrated Data Warehouse of MIcrobial GenOmes with Examples from the Red Sea Extremophiles.</title>
        <authorList>
            <person name="Alam I."/>
            <person name="Antunes A."/>
            <person name="Kamau A.A."/>
            <person name="Ba Alawi W."/>
            <person name="Kalkatawi M."/>
            <person name="Stingl U."/>
            <person name="Bajic V.B."/>
        </authorList>
    </citation>
    <scope>NUCLEOTIDE SEQUENCE [LARGE SCALE GENOMIC DNA]</scope>
    <source>
        <strain evidence="4 5">SSD-17B</strain>
    </source>
</reference>
<dbReference type="EMBL" id="AFNU02000001">
    <property type="protein sequence ID" value="ERJ13364.1"/>
    <property type="molecule type" value="Genomic_DNA"/>
</dbReference>
<dbReference type="SUPFAM" id="SSF54631">
    <property type="entry name" value="CBS-domain pair"/>
    <property type="match status" value="1"/>
</dbReference>
<dbReference type="PANTHER" id="PTHR43080:SF2">
    <property type="entry name" value="CBS DOMAIN-CONTAINING PROTEIN"/>
    <property type="match status" value="1"/>
</dbReference>
<dbReference type="InterPro" id="IPR046342">
    <property type="entry name" value="CBS_dom_sf"/>
</dbReference>
<dbReference type="FunCoup" id="U2FQR3">
    <property type="interactions" value="153"/>
</dbReference>
<reference evidence="4 5" key="1">
    <citation type="journal article" date="2011" name="J. Bacteriol.">
        <title>Genome sequence of Haloplasma contractile, an unusual contractile bacterium from a deep-sea anoxic brine lake.</title>
        <authorList>
            <person name="Antunes A."/>
            <person name="Alam I."/>
            <person name="El Dorry H."/>
            <person name="Siam R."/>
            <person name="Robertson A."/>
            <person name="Bajic V.B."/>
            <person name="Stingl U."/>
        </authorList>
    </citation>
    <scope>NUCLEOTIDE SEQUENCE [LARGE SCALE GENOMIC DNA]</scope>
    <source>
        <strain evidence="4 5">SSD-17B</strain>
    </source>
</reference>
<accession>U2FQR3</accession>
<organism evidence="4 5">
    <name type="scientific">Haloplasma contractile SSD-17B</name>
    <dbReference type="NCBI Taxonomy" id="1033810"/>
    <lineage>
        <taxon>Bacteria</taxon>
        <taxon>Bacillati</taxon>
        <taxon>Mycoplasmatota</taxon>
        <taxon>Mollicutes</taxon>
        <taxon>Haloplasmatales</taxon>
        <taxon>Haloplasmataceae</taxon>
        <taxon>Haloplasma</taxon>
    </lineage>
</organism>
<keyword evidence="1 2" id="KW-0129">CBS domain</keyword>
<dbReference type="InParanoid" id="U2FQR3"/>
<dbReference type="InterPro" id="IPR000644">
    <property type="entry name" value="CBS_dom"/>
</dbReference>
<evidence type="ECO:0000313" key="4">
    <source>
        <dbReference type="EMBL" id="ERJ13364.1"/>
    </source>
</evidence>
<evidence type="ECO:0000313" key="5">
    <source>
        <dbReference type="Proteomes" id="UP000005707"/>
    </source>
</evidence>
<evidence type="ECO:0000259" key="3">
    <source>
        <dbReference type="PROSITE" id="PS51371"/>
    </source>
</evidence>
<gene>
    <name evidence="4" type="ORF">HLPCO_000015</name>
</gene>
<dbReference type="eggNOG" id="COG0517">
    <property type="taxonomic scope" value="Bacteria"/>
</dbReference>
<feature type="domain" description="CBS" evidence="3">
    <location>
        <begin position="72"/>
        <end position="132"/>
    </location>
</feature>
<dbReference type="InterPro" id="IPR051257">
    <property type="entry name" value="Diverse_CBS-Domain"/>
</dbReference>
<proteinExistence type="predicted"/>
<protein>
    <submittedName>
        <fullName evidence="4">IMP dehydrogenase protein</fullName>
        <ecNumber evidence="4">1.1.1.205</ecNumber>
    </submittedName>
</protein>
<dbReference type="SMART" id="SM00116">
    <property type="entry name" value="CBS"/>
    <property type="match status" value="2"/>
</dbReference>
<evidence type="ECO:0000256" key="1">
    <source>
        <dbReference type="ARBA" id="ARBA00023122"/>
    </source>
</evidence>
<dbReference type="Proteomes" id="UP000005707">
    <property type="component" value="Unassembled WGS sequence"/>
</dbReference>
<feature type="domain" description="CBS" evidence="3">
    <location>
        <begin position="7"/>
        <end position="63"/>
    </location>
</feature>
<dbReference type="CDD" id="cd04622">
    <property type="entry name" value="CBS_pair_HRP1_like"/>
    <property type="match status" value="1"/>
</dbReference>
<dbReference type="PANTHER" id="PTHR43080">
    <property type="entry name" value="CBS DOMAIN-CONTAINING PROTEIN CBSX3, MITOCHONDRIAL"/>
    <property type="match status" value="1"/>
</dbReference>
<dbReference type="AlphaFoldDB" id="U2FQR3"/>
<sequence>MQVHELMTHDVVCLYPDDTVRTAAEYMAAYNIGCLPVINDDRRVVGVLTDRDIVLRCIHLNKPYTVEIDNIMTTQVFMLKPTDEVATAAHIMGNHQIRRIPVVDEVERLIGIIALGDISTHEMSDAKAGRALSDISMPESYQDSNPYYGVNVDDFRL</sequence>
<dbReference type="PROSITE" id="PS51371">
    <property type="entry name" value="CBS"/>
    <property type="match status" value="2"/>
</dbReference>
<dbReference type="EC" id="1.1.1.205" evidence="4"/>
<name>U2FQR3_9MOLU</name>
<dbReference type="Gene3D" id="3.10.580.10">
    <property type="entry name" value="CBS-domain"/>
    <property type="match status" value="1"/>
</dbReference>
<comment type="caution">
    <text evidence="4">The sequence shown here is derived from an EMBL/GenBank/DDBJ whole genome shotgun (WGS) entry which is preliminary data.</text>
</comment>
<keyword evidence="4" id="KW-0560">Oxidoreductase</keyword>
<keyword evidence="5" id="KW-1185">Reference proteome</keyword>
<dbReference type="STRING" id="1033810.HLPCO_000015"/>
<dbReference type="OrthoDB" id="9802114at2"/>
<dbReference type="GO" id="GO:0003938">
    <property type="term" value="F:IMP dehydrogenase activity"/>
    <property type="evidence" value="ECO:0007669"/>
    <property type="project" value="UniProtKB-EC"/>
</dbReference>
<dbReference type="Pfam" id="PF00571">
    <property type="entry name" value="CBS"/>
    <property type="match status" value="2"/>
</dbReference>